<dbReference type="RefSeq" id="WP_266347078.1">
    <property type="nucleotide sequence ID" value="NZ_JAPKNG010000001.1"/>
</dbReference>
<dbReference type="Proteomes" id="UP001241603">
    <property type="component" value="Unassembled WGS sequence"/>
</dbReference>
<dbReference type="EMBL" id="JAUSVO010000001">
    <property type="protein sequence ID" value="MDQ0436142.1"/>
    <property type="molecule type" value="Genomic_DNA"/>
</dbReference>
<sequence length="104" mass="11513">MNWAVNQNVLEICSYSLVCGTEEKQFVQAAARATRSMRAQRGFLARSVAKADDGSWTEIVHWLDRRSADSAADRIPKTPDAAAYYALIDKPSFRRGVYPVACSG</sequence>
<protein>
    <recommendedName>
        <fullName evidence="3">Antibiotic biosynthesis monooxygenase</fullName>
    </recommendedName>
</protein>
<gene>
    <name evidence="1" type="ORF">QO014_000512</name>
</gene>
<proteinExistence type="predicted"/>
<name>A0ABU0H1G9_9HYPH</name>
<evidence type="ECO:0000313" key="2">
    <source>
        <dbReference type="Proteomes" id="UP001241603"/>
    </source>
</evidence>
<evidence type="ECO:0008006" key="3">
    <source>
        <dbReference type="Google" id="ProtNLM"/>
    </source>
</evidence>
<organism evidence="1 2">
    <name type="scientific">Kaistia dalseonensis</name>
    <dbReference type="NCBI Taxonomy" id="410840"/>
    <lineage>
        <taxon>Bacteria</taxon>
        <taxon>Pseudomonadati</taxon>
        <taxon>Pseudomonadota</taxon>
        <taxon>Alphaproteobacteria</taxon>
        <taxon>Hyphomicrobiales</taxon>
        <taxon>Kaistiaceae</taxon>
        <taxon>Kaistia</taxon>
    </lineage>
</organism>
<comment type="caution">
    <text evidence="1">The sequence shown here is derived from an EMBL/GenBank/DDBJ whole genome shotgun (WGS) entry which is preliminary data.</text>
</comment>
<keyword evidence="2" id="KW-1185">Reference proteome</keyword>
<evidence type="ECO:0000313" key="1">
    <source>
        <dbReference type="EMBL" id="MDQ0436142.1"/>
    </source>
</evidence>
<accession>A0ABU0H1G9</accession>
<reference evidence="1 2" key="1">
    <citation type="submission" date="2023-07" db="EMBL/GenBank/DDBJ databases">
        <title>Genomic Encyclopedia of Type Strains, Phase IV (KMG-IV): sequencing the most valuable type-strain genomes for metagenomic binning, comparative biology and taxonomic classification.</title>
        <authorList>
            <person name="Goeker M."/>
        </authorList>
    </citation>
    <scope>NUCLEOTIDE SEQUENCE [LARGE SCALE GENOMIC DNA]</scope>
    <source>
        <strain evidence="1 2">B6-8</strain>
    </source>
</reference>